<accession>A0A9D1FNW5</accession>
<name>A0A9D1FNW5_9FIRM</name>
<gene>
    <name evidence="1" type="ORF">IAB51_09415</name>
</gene>
<proteinExistence type="predicted"/>
<dbReference type="Proteomes" id="UP000824002">
    <property type="component" value="Unassembled WGS sequence"/>
</dbReference>
<organism evidence="1 2">
    <name type="scientific">Candidatus Merdivicinus excrementipullorum</name>
    <dbReference type="NCBI Taxonomy" id="2840867"/>
    <lineage>
        <taxon>Bacteria</taxon>
        <taxon>Bacillati</taxon>
        <taxon>Bacillota</taxon>
        <taxon>Clostridia</taxon>
        <taxon>Eubacteriales</taxon>
        <taxon>Oscillospiraceae</taxon>
        <taxon>Oscillospiraceae incertae sedis</taxon>
        <taxon>Candidatus Merdivicinus</taxon>
    </lineage>
</organism>
<reference evidence="1" key="2">
    <citation type="journal article" date="2021" name="PeerJ">
        <title>Extensive microbial diversity within the chicken gut microbiome revealed by metagenomics and culture.</title>
        <authorList>
            <person name="Gilroy R."/>
            <person name="Ravi A."/>
            <person name="Getino M."/>
            <person name="Pursley I."/>
            <person name="Horton D.L."/>
            <person name="Alikhan N.F."/>
            <person name="Baker D."/>
            <person name="Gharbi K."/>
            <person name="Hall N."/>
            <person name="Watson M."/>
            <person name="Adriaenssens E.M."/>
            <person name="Foster-Nyarko E."/>
            <person name="Jarju S."/>
            <person name="Secka A."/>
            <person name="Antonio M."/>
            <person name="Oren A."/>
            <person name="Chaudhuri R.R."/>
            <person name="La Ragione R."/>
            <person name="Hildebrand F."/>
            <person name="Pallen M.J."/>
        </authorList>
    </citation>
    <scope>NUCLEOTIDE SEQUENCE</scope>
    <source>
        <strain evidence="1">CHK199-13235</strain>
    </source>
</reference>
<dbReference type="EMBL" id="DVJP01000062">
    <property type="protein sequence ID" value="HIS77009.1"/>
    <property type="molecule type" value="Genomic_DNA"/>
</dbReference>
<evidence type="ECO:0000313" key="2">
    <source>
        <dbReference type="Proteomes" id="UP000824002"/>
    </source>
</evidence>
<evidence type="ECO:0000313" key="1">
    <source>
        <dbReference type="EMBL" id="HIS77009.1"/>
    </source>
</evidence>
<reference evidence="1" key="1">
    <citation type="submission" date="2020-10" db="EMBL/GenBank/DDBJ databases">
        <authorList>
            <person name="Gilroy R."/>
        </authorList>
    </citation>
    <scope>NUCLEOTIDE SEQUENCE</scope>
    <source>
        <strain evidence="1">CHK199-13235</strain>
    </source>
</reference>
<protein>
    <submittedName>
        <fullName evidence="1">Uncharacterized protein</fullName>
    </submittedName>
</protein>
<dbReference type="AlphaFoldDB" id="A0A9D1FNW5"/>
<sequence>MRKKNKTSAHKNERMLTGIGFTLQNRRLFQRGTKRKRTPTNVSARLSAAIRRWVYVVKKIPVSTRDTYAG</sequence>
<comment type="caution">
    <text evidence="1">The sequence shown here is derived from an EMBL/GenBank/DDBJ whole genome shotgun (WGS) entry which is preliminary data.</text>
</comment>